<feature type="compositionally biased region" description="Polar residues" evidence="1">
    <location>
        <begin position="15"/>
        <end position="26"/>
    </location>
</feature>
<name>A0ABT4ICS6_9ACTO</name>
<reference evidence="2" key="1">
    <citation type="submission" date="2022-10" db="EMBL/GenBank/DDBJ databases">
        <title>Genome sequence of Actinomyces israelii ATCC 10048.</title>
        <authorList>
            <person name="Watt R.M."/>
            <person name="Tong W.M."/>
        </authorList>
    </citation>
    <scope>NUCLEOTIDE SEQUENCE</scope>
    <source>
        <strain evidence="2">ATCC 10048</strain>
    </source>
</reference>
<dbReference type="Gene3D" id="1.10.10.10">
    <property type="entry name" value="Winged helix-like DNA-binding domain superfamily/Winged helix DNA-binding domain"/>
    <property type="match status" value="1"/>
</dbReference>
<organism evidence="2 3">
    <name type="scientific">Actinomyces israelii</name>
    <dbReference type="NCBI Taxonomy" id="1659"/>
    <lineage>
        <taxon>Bacteria</taxon>
        <taxon>Bacillati</taxon>
        <taxon>Actinomycetota</taxon>
        <taxon>Actinomycetes</taxon>
        <taxon>Actinomycetales</taxon>
        <taxon>Actinomycetaceae</taxon>
        <taxon>Actinomyces</taxon>
    </lineage>
</organism>
<dbReference type="Proteomes" id="UP001072034">
    <property type="component" value="Unassembled WGS sequence"/>
</dbReference>
<dbReference type="EMBL" id="JAPTMY010000064">
    <property type="protein sequence ID" value="MCZ0859552.1"/>
    <property type="molecule type" value="Genomic_DNA"/>
</dbReference>
<dbReference type="InterPro" id="IPR036390">
    <property type="entry name" value="WH_DNA-bd_sf"/>
</dbReference>
<dbReference type="RefSeq" id="WP_268918732.1">
    <property type="nucleotide sequence ID" value="NZ_JAPTMY010000064.1"/>
</dbReference>
<dbReference type="InterPro" id="IPR036388">
    <property type="entry name" value="WH-like_DNA-bd_sf"/>
</dbReference>
<keyword evidence="3" id="KW-1185">Reference proteome</keyword>
<evidence type="ECO:0000256" key="1">
    <source>
        <dbReference type="SAM" id="MobiDB-lite"/>
    </source>
</evidence>
<proteinExistence type="predicted"/>
<accession>A0ABT4ICS6</accession>
<sequence>MLPPFFRDSEKQEIGPTTMSGTSRTLRSSNRHAFLRTLLRGTPMARSDVADATGLSTSTVSSIATELLEDGTLVETGTAARTRGRPKVLLALNDALGTILTVRVRRQGVSLVRFSLALEADQEQRLCDFLPDGNRIHDLITEAVRSAQSDTLAIGLVLEDDLRSSDVAVMFSTTLSADSIGLADLLRAELRVPVMIERVGHLIATSDVLARTLTPVERENHVLVQEASASAVLVQHGRPFPLASPTVVDLRPAEAFLADRAPAGSGEADRAPALLQALFILISYFPVAAAVIQSETWAGATAMHLEDHWRRMPWAGEPPRIVVISSPDPLARLRLLASRAREQALLTP</sequence>
<comment type="caution">
    <text evidence="2">The sequence shown here is derived from an EMBL/GenBank/DDBJ whole genome shotgun (WGS) entry which is preliminary data.</text>
</comment>
<gene>
    <name evidence="2" type="ORF">OHJ16_16090</name>
</gene>
<feature type="region of interest" description="Disordered" evidence="1">
    <location>
        <begin position="1"/>
        <end position="26"/>
    </location>
</feature>
<evidence type="ECO:0000313" key="3">
    <source>
        <dbReference type="Proteomes" id="UP001072034"/>
    </source>
</evidence>
<evidence type="ECO:0008006" key="4">
    <source>
        <dbReference type="Google" id="ProtNLM"/>
    </source>
</evidence>
<evidence type="ECO:0000313" key="2">
    <source>
        <dbReference type="EMBL" id="MCZ0859552.1"/>
    </source>
</evidence>
<dbReference type="SUPFAM" id="SSF46785">
    <property type="entry name" value="Winged helix' DNA-binding domain"/>
    <property type="match status" value="1"/>
</dbReference>
<protein>
    <recommendedName>
        <fullName evidence="4">ROK family transcriptional regulator</fullName>
    </recommendedName>
</protein>